<organism evidence="1 2">
    <name type="scientific">Helianthus annuus</name>
    <name type="common">Common sunflower</name>
    <dbReference type="NCBI Taxonomy" id="4232"/>
    <lineage>
        <taxon>Eukaryota</taxon>
        <taxon>Viridiplantae</taxon>
        <taxon>Streptophyta</taxon>
        <taxon>Embryophyta</taxon>
        <taxon>Tracheophyta</taxon>
        <taxon>Spermatophyta</taxon>
        <taxon>Magnoliopsida</taxon>
        <taxon>eudicotyledons</taxon>
        <taxon>Gunneridae</taxon>
        <taxon>Pentapetalae</taxon>
        <taxon>asterids</taxon>
        <taxon>campanulids</taxon>
        <taxon>Asterales</taxon>
        <taxon>Asteraceae</taxon>
        <taxon>Asteroideae</taxon>
        <taxon>Heliantheae alliance</taxon>
        <taxon>Heliantheae</taxon>
        <taxon>Helianthus</taxon>
    </lineage>
</organism>
<protein>
    <submittedName>
        <fullName evidence="1">Uncharacterized protein</fullName>
    </submittedName>
</protein>
<evidence type="ECO:0000313" key="2">
    <source>
        <dbReference type="Proteomes" id="UP000215914"/>
    </source>
</evidence>
<dbReference type="Gramene" id="mRNA:HanXRQr2_Chr11g0488271">
    <property type="protein sequence ID" value="mRNA:HanXRQr2_Chr11g0488271"/>
    <property type="gene ID" value="HanXRQr2_Chr11g0488271"/>
</dbReference>
<dbReference type="EMBL" id="MNCJ02000326">
    <property type="protein sequence ID" value="KAF5781819.1"/>
    <property type="molecule type" value="Genomic_DNA"/>
</dbReference>
<reference evidence="1" key="1">
    <citation type="journal article" date="2017" name="Nature">
        <title>The sunflower genome provides insights into oil metabolism, flowering and Asterid evolution.</title>
        <authorList>
            <person name="Badouin H."/>
            <person name="Gouzy J."/>
            <person name="Grassa C.J."/>
            <person name="Murat F."/>
            <person name="Staton S.E."/>
            <person name="Cottret L."/>
            <person name="Lelandais-Briere C."/>
            <person name="Owens G.L."/>
            <person name="Carrere S."/>
            <person name="Mayjonade B."/>
            <person name="Legrand L."/>
            <person name="Gill N."/>
            <person name="Kane N.C."/>
            <person name="Bowers J.E."/>
            <person name="Hubner S."/>
            <person name="Bellec A."/>
            <person name="Berard A."/>
            <person name="Berges H."/>
            <person name="Blanchet N."/>
            <person name="Boniface M.C."/>
            <person name="Brunel D."/>
            <person name="Catrice O."/>
            <person name="Chaidir N."/>
            <person name="Claudel C."/>
            <person name="Donnadieu C."/>
            <person name="Faraut T."/>
            <person name="Fievet G."/>
            <person name="Helmstetter N."/>
            <person name="King M."/>
            <person name="Knapp S.J."/>
            <person name="Lai Z."/>
            <person name="Le Paslier M.C."/>
            <person name="Lippi Y."/>
            <person name="Lorenzon L."/>
            <person name="Mandel J.R."/>
            <person name="Marage G."/>
            <person name="Marchand G."/>
            <person name="Marquand E."/>
            <person name="Bret-Mestries E."/>
            <person name="Morien E."/>
            <person name="Nambeesan S."/>
            <person name="Nguyen T."/>
            <person name="Pegot-Espagnet P."/>
            <person name="Pouilly N."/>
            <person name="Raftis F."/>
            <person name="Sallet E."/>
            <person name="Schiex T."/>
            <person name="Thomas J."/>
            <person name="Vandecasteele C."/>
            <person name="Vares D."/>
            <person name="Vear F."/>
            <person name="Vautrin S."/>
            <person name="Crespi M."/>
            <person name="Mangin B."/>
            <person name="Burke J.M."/>
            <person name="Salse J."/>
            <person name="Munos S."/>
            <person name="Vincourt P."/>
            <person name="Rieseberg L.H."/>
            <person name="Langlade N.B."/>
        </authorList>
    </citation>
    <scope>NUCLEOTIDE SEQUENCE</scope>
    <source>
        <tissue evidence="1">Leaves</tissue>
    </source>
</reference>
<accession>A0A9K3MZT7</accession>
<keyword evidence="2" id="KW-1185">Reference proteome</keyword>
<gene>
    <name evidence="1" type="ORF">HanXRQr2_Chr11g0488271</name>
</gene>
<proteinExistence type="predicted"/>
<sequence length="40" mass="4673">MKPSLHVYPPLPFRLLLNPKLSYATFPHSMRKCLLTSYNP</sequence>
<reference evidence="1" key="2">
    <citation type="submission" date="2020-06" db="EMBL/GenBank/DDBJ databases">
        <title>Helianthus annuus Genome sequencing and assembly Release 2.</title>
        <authorList>
            <person name="Gouzy J."/>
            <person name="Langlade N."/>
            <person name="Munos S."/>
        </authorList>
    </citation>
    <scope>NUCLEOTIDE SEQUENCE</scope>
    <source>
        <tissue evidence="1">Leaves</tissue>
    </source>
</reference>
<dbReference type="AlphaFoldDB" id="A0A9K3MZT7"/>
<evidence type="ECO:0000313" key="1">
    <source>
        <dbReference type="EMBL" id="KAF5781819.1"/>
    </source>
</evidence>
<comment type="caution">
    <text evidence="1">The sequence shown here is derived from an EMBL/GenBank/DDBJ whole genome shotgun (WGS) entry which is preliminary data.</text>
</comment>
<dbReference type="Proteomes" id="UP000215914">
    <property type="component" value="Unassembled WGS sequence"/>
</dbReference>
<name>A0A9K3MZT7_HELAN</name>